<dbReference type="Pfam" id="PF00144">
    <property type="entry name" value="Beta-lactamase"/>
    <property type="match status" value="1"/>
</dbReference>
<organism evidence="3 4">
    <name type="scientific">Postechiella marina</name>
    <dbReference type="NCBI Taxonomy" id="943941"/>
    <lineage>
        <taxon>Bacteria</taxon>
        <taxon>Pseudomonadati</taxon>
        <taxon>Bacteroidota</taxon>
        <taxon>Flavobacteriia</taxon>
        <taxon>Flavobacteriales</taxon>
        <taxon>Flavobacteriaceae</taxon>
        <taxon>Postechiella</taxon>
    </lineage>
</organism>
<comment type="caution">
    <text evidence="3">The sequence shown here is derived from an EMBL/GenBank/DDBJ whole genome shotgun (WGS) entry which is preliminary data.</text>
</comment>
<evidence type="ECO:0000313" key="3">
    <source>
        <dbReference type="EMBL" id="GAA4230487.1"/>
    </source>
</evidence>
<dbReference type="PANTHER" id="PTHR22935">
    <property type="entry name" value="PENICILLIN-BINDING PROTEIN"/>
    <property type="match status" value="1"/>
</dbReference>
<dbReference type="Gene3D" id="3.40.710.10">
    <property type="entry name" value="DD-peptidase/beta-lactamase superfamily"/>
    <property type="match status" value="1"/>
</dbReference>
<reference evidence="4" key="1">
    <citation type="journal article" date="2019" name="Int. J. Syst. Evol. Microbiol.">
        <title>The Global Catalogue of Microorganisms (GCM) 10K type strain sequencing project: providing services to taxonomists for standard genome sequencing and annotation.</title>
        <authorList>
            <consortium name="The Broad Institute Genomics Platform"/>
            <consortium name="The Broad Institute Genome Sequencing Center for Infectious Disease"/>
            <person name="Wu L."/>
            <person name="Ma J."/>
        </authorList>
    </citation>
    <scope>NUCLEOTIDE SEQUENCE [LARGE SCALE GENOMIC DNA]</scope>
    <source>
        <strain evidence="4">JCM 17630</strain>
    </source>
</reference>
<dbReference type="PROSITE" id="PS51257">
    <property type="entry name" value="PROKAR_LIPOPROTEIN"/>
    <property type="match status" value="1"/>
</dbReference>
<feature type="domain" description="Beta-lactamase-related" evidence="2">
    <location>
        <begin position="67"/>
        <end position="361"/>
    </location>
</feature>
<evidence type="ECO:0000256" key="1">
    <source>
        <dbReference type="ARBA" id="ARBA00038473"/>
    </source>
</evidence>
<proteinExistence type="inferred from homology"/>
<accession>A0ABP8BZL9</accession>
<keyword evidence="4" id="KW-1185">Reference proteome</keyword>
<evidence type="ECO:0000313" key="4">
    <source>
        <dbReference type="Proteomes" id="UP001501496"/>
    </source>
</evidence>
<dbReference type="EMBL" id="BAABCA010000001">
    <property type="protein sequence ID" value="GAA4230487.1"/>
    <property type="molecule type" value="Genomic_DNA"/>
</dbReference>
<dbReference type="SUPFAM" id="SSF56601">
    <property type="entry name" value="beta-lactamase/transpeptidase-like"/>
    <property type="match status" value="1"/>
</dbReference>
<dbReference type="InterPro" id="IPR051478">
    <property type="entry name" value="Beta-lactamase-like_AB/R"/>
</dbReference>
<dbReference type="Proteomes" id="UP001501496">
    <property type="component" value="Unassembled WGS sequence"/>
</dbReference>
<protein>
    <recommendedName>
        <fullName evidence="2">Beta-lactamase-related domain-containing protein</fullName>
    </recommendedName>
</protein>
<dbReference type="PANTHER" id="PTHR22935:SF95">
    <property type="entry name" value="BETA-LACTAMASE-LIKE 1-RELATED"/>
    <property type="match status" value="1"/>
</dbReference>
<evidence type="ECO:0000259" key="2">
    <source>
        <dbReference type="Pfam" id="PF00144"/>
    </source>
</evidence>
<dbReference type="InterPro" id="IPR001466">
    <property type="entry name" value="Beta-lactam-related"/>
</dbReference>
<name>A0ABP8BZL9_9FLAO</name>
<dbReference type="InterPro" id="IPR012338">
    <property type="entry name" value="Beta-lactam/transpept-like"/>
</dbReference>
<gene>
    <name evidence="3" type="ORF">GCM10022291_00760</name>
</gene>
<sequence length="378" mass="41871">MQKNQELMGNTFKGKMLLLVLSICFIITSCSKDDDSSPSELSNDIENQNYVRIIEENIANLPINTQVAIALVYNGTTEYIGITNNNNNKLRGVNNAESVFEIGSITKAFTGICFSKMITTKEALLSETLQDQFNFLIPTGGSITLEQLANHTSGLPRLPTNIDEVVNFDIDNPYANYSTENLKSYLQTDVNLNSVSGTEYLYSNLGMGILGYTLAQKRNTSYEGLLQDIIFNPLNMENSTTLLDNVDTSKLVEPRDINGNIVSHWDFSETTSAGGSIKSSVTDMSKFILKNFEDNTVFNLAQSETFDIGNNFYMGLGWNIFKADGYELLNHNGGTGGFSSMLMLDKETQTGVIVLSNVEDYNDAIEELCNSLFVEINE</sequence>
<comment type="similarity">
    <text evidence="1">Belongs to the beta-lactamase family.</text>
</comment>